<evidence type="ECO:0000313" key="2">
    <source>
        <dbReference type="EMBL" id="MEH7830371.1"/>
    </source>
</evidence>
<keyword evidence="1" id="KW-0732">Signal</keyword>
<dbReference type="RefSeq" id="WP_335425415.1">
    <property type="nucleotide sequence ID" value="NZ_JBALHR010000023.1"/>
</dbReference>
<proteinExistence type="predicted"/>
<dbReference type="EMBL" id="JBALHR010000023">
    <property type="protein sequence ID" value="MEH7830371.1"/>
    <property type="molecule type" value="Genomic_DNA"/>
</dbReference>
<comment type="caution">
    <text evidence="2">The sequence shown here is derived from an EMBL/GenBank/DDBJ whole genome shotgun (WGS) entry which is preliminary data.</text>
</comment>
<dbReference type="Proteomes" id="UP001431963">
    <property type="component" value="Unassembled WGS sequence"/>
</dbReference>
<accession>A0ABU8C092</accession>
<gene>
    <name evidence="2" type="ORF">V6590_19650</name>
</gene>
<reference evidence="2" key="1">
    <citation type="submission" date="2024-02" db="EMBL/GenBank/DDBJ databases">
        <title>Genome sequences of strain Gemmobacter sp. JM10B15.</title>
        <authorList>
            <person name="Zhang M."/>
        </authorList>
    </citation>
    <scope>NUCLEOTIDE SEQUENCE</scope>
    <source>
        <strain evidence="2">JM10B15</strain>
    </source>
</reference>
<evidence type="ECO:0000256" key="1">
    <source>
        <dbReference type="SAM" id="SignalP"/>
    </source>
</evidence>
<feature type="chain" id="PRO_5046985024" evidence="1">
    <location>
        <begin position="25"/>
        <end position="195"/>
    </location>
</feature>
<keyword evidence="3" id="KW-1185">Reference proteome</keyword>
<name>A0ABU8C092_9RHOB</name>
<sequence length="195" mass="21172">MYRKLKPPVTALLLVAAISAASLASPGAAETAPSSEKDVFLLYGKPLSSYRSEGSSHHYRKYAPALAAYPNLSACTASDPDDGASHLTMSDLQLLPIVVAKEVCLFYEISRLDTPELIEKRIVELGFGEARFHPHIEGGLLLRASWRWENGSLLAPGLISALANVITGDWALRVSLDRAGRPRYVVLDGLSIMRL</sequence>
<protein>
    <submittedName>
        <fullName evidence="2">Uncharacterized protein</fullName>
    </submittedName>
</protein>
<feature type="signal peptide" evidence="1">
    <location>
        <begin position="1"/>
        <end position="24"/>
    </location>
</feature>
<organism evidence="2 3">
    <name type="scientific">Gemmobacter denitrificans</name>
    <dbReference type="NCBI Taxonomy" id="3123040"/>
    <lineage>
        <taxon>Bacteria</taxon>
        <taxon>Pseudomonadati</taxon>
        <taxon>Pseudomonadota</taxon>
        <taxon>Alphaproteobacteria</taxon>
        <taxon>Rhodobacterales</taxon>
        <taxon>Paracoccaceae</taxon>
        <taxon>Gemmobacter</taxon>
    </lineage>
</organism>
<evidence type="ECO:0000313" key="3">
    <source>
        <dbReference type="Proteomes" id="UP001431963"/>
    </source>
</evidence>